<reference evidence="2 3" key="1">
    <citation type="submission" date="2019-12" db="EMBL/GenBank/DDBJ databases">
        <authorList>
            <person name="Yuan C.-G."/>
        </authorList>
    </citation>
    <scope>NUCLEOTIDE SEQUENCE [LARGE SCALE GENOMIC DNA]</scope>
    <source>
        <strain evidence="2 3">KCTC 23863</strain>
    </source>
</reference>
<keyword evidence="1" id="KW-0472">Membrane</keyword>
<dbReference type="InterPro" id="IPR024464">
    <property type="entry name" value="DUF2391"/>
</dbReference>
<reference evidence="2 3" key="2">
    <citation type="submission" date="2020-01" db="EMBL/GenBank/DDBJ databases">
        <title>Microvirga sp. nov., an arsenate reduction bacterium isolated from Tibet hotspring sediments.</title>
        <authorList>
            <person name="Xian W.-D."/>
            <person name="Li W.-J."/>
        </authorList>
    </citation>
    <scope>NUCLEOTIDE SEQUENCE [LARGE SCALE GENOMIC DNA]</scope>
    <source>
        <strain evidence="2 3">KCTC 23863</strain>
    </source>
</reference>
<feature type="transmembrane region" description="Helical" evidence="1">
    <location>
        <begin position="213"/>
        <end position="239"/>
    </location>
</feature>
<feature type="transmembrane region" description="Helical" evidence="1">
    <location>
        <begin position="143"/>
        <end position="161"/>
    </location>
</feature>
<accession>A0A7X3MND9</accession>
<feature type="transmembrane region" description="Helical" evidence="1">
    <location>
        <begin position="40"/>
        <end position="60"/>
    </location>
</feature>
<keyword evidence="3" id="KW-1185">Reference proteome</keyword>
<evidence type="ECO:0000313" key="2">
    <source>
        <dbReference type="EMBL" id="MXQ10239.1"/>
    </source>
</evidence>
<proteinExistence type="predicted"/>
<gene>
    <name evidence="2" type="ORF">GR328_01950</name>
</gene>
<dbReference type="AlphaFoldDB" id="A0A7X3MND9"/>
<feature type="transmembrane region" description="Helical" evidence="1">
    <location>
        <begin position="251"/>
        <end position="271"/>
    </location>
</feature>
<sequence length="272" mass="28941">MTSGRYAIGLARAFGGAILFGIPLLMTMEMWSLGFSMGRGRLLLLLTFTLLVLVGLSYFSGFEKTFSLKEDVMDALAAFGVGVITSAALLMVLAAISLEMTWGEIVGRVALQSVPAGIGAMLGRKQLGAGQDMDAEEERKREAGYGGELFLMLAGALFLAFNMAPTEEMILIAFQMTPWHGLALGVLSITLLHVFVYSIGFSGQESPPEGGSFLSTFLHFTLTGYAIALLVSLYVLWTFGRTDGVSLAEIANMLVVLGFPASLGAATARLVV</sequence>
<dbReference type="Pfam" id="PF09622">
    <property type="entry name" value="DUF2391"/>
    <property type="match status" value="1"/>
</dbReference>
<evidence type="ECO:0000313" key="3">
    <source>
        <dbReference type="Proteomes" id="UP000436483"/>
    </source>
</evidence>
<comment type="caution">
    <text evidence="2">The sequence shown here is derived from an EMBL/GenBank/DDBJ whole genome shotgun (WGS) entry which is preliminary data.</text>
</comment>
<organism evidence="2 3">
    <name type="scientific">Microvirga makkahensis</name>
    <dbReference type="NCBI Taxonomy" id="1128670"/>
    <lineage>
        <taxon>Bacteria</taxon>
        <taxon>Pseudomonadati</taxon>
        <taxon>Pseudomonadota</taxon>
        <taxon>Alphaproteobacteria</taxon>
        <taxon>Hyphomicrobiales</taxon>
        <taxon>Methylobacteriaceae</taxon>
        <taxon>Microvirga</taxon>
    </lineage>
</organism>
<dbReference type="RefSeq" id="WP_160882834.1">
    <property type="nucleotide sequence ID" value="NZ_WURB01000001.1"/>
</dbReference>
<feature type="transmembrane region" description="Helical" evidence="1">
    <location>
        <begin position="182"/>
        <end position="201"/>
    </location>
</feature>
<evidence type="ECO:0000256" key="1">
    <source>
        <dbReference type="SAM" id="Phobius"/>
    </source>
</evidence>
<dbReference type="InterPro" id="IPR013416">
    <property type="entry name" value="CHP02587_IM"/>
</dbReference>
<keyword evidence="1" id="KW-0812">Transmembrane</keyword>
<dbReference type="OrthoDB" id="147125at2"/>
<feature type="transmembrane region" description="Helical" evidence="1">
    <location>
        <begin position="75"/>
        <end position="98"/>
    </location>
</feature>
<dbReference type="EMBL" id="WURB01000001">
    <property type="protein sequence ID" value="MXQ10239.1"/>
    <property type="molecule type" value="Genomic_DNA"/>
</dbReference>
<name>A0A7X3MND9_9HYPH</name>
<keyword evidence="1" id="KW-1133">Transmembrane helix</keyword>
<protein>
    <submittedName>
        <fullName evidence="2">TIGR02587 family membrane protein</fullName>
    </submittedName>
</protein>
<dbReference type="Proteomes" id="UP000436483">
    <property type="component" value="Unassembled WGS sequence"/>
</dbReference>
<feature type="transmembrane region" description="Helical" evidence="1">
    <location>
        <begin position="6"/>
        <end position="28"/>
    </location>
</feature>
<dbReference type="NCBIfam" id="TIGR02587">
    <property type="entry name" value="TIGR02587 family membrane protein"/>
    <property type="match status" value="1"/>
</dbReference>